<comment type="caution">
    <text evidence="2">The sequence shown here is derived from an EMBL/GenBank/DDBJ whole genome shotgun (WGS) entry which is preliminary data.</text>
</comment>
<organism evidence="2 3">
    <name type="scientific">Smittium culicis</name>
    <dbReference type="NCBI Taxonomy" id="133412"/>
    <lineage>
        <taxon>Eukaryota</taxon>
        <taxon>Fungi</taxon>
        <taxon>Fungi incertae sedis</taxon>
        <taxon>Zoopagomycota</taxon>
        <taxon>Kickxellomycotina</taxon>
        <taxon>Harpellomycetes</taxon>
        <taxon>Harpellales</taxon>
        <taxon>Legeriomycetaceae</taxon>
        <taxon>Smittium</taxon>
    </lineage>
</organism>
<dbReference type="Proteomes" id="UP000187429">
    <property type="component" value="Unassembled WGS sequence"/>
</dbReference>
<evidence type="ECO:0000313" key="2">
    <source>
        <dbReference type="EMBL" id="OMJ22483.1"/>
    </source>
</evidence>
<keyword evidence="3" id="KW-1185">Reference proteome</keyword>
<dbReference type="AlphaFoldDB" id="A0A1R1Y6G7"/>
<proteinExistence type="predicted"/>
<dbReference type="EMBL" id="LSSM01002248">
    <property type="protein sequence ID" value="OMJ22483.1"/>
    <property type="molecule type" value="Genomic_DNA"/>
</dbReference>
<protein>
    <submittedName>
        <fullName evidence="2">Uncharacterized protein</fullName>
    </submittedName>
</protein>
<sequence length="158" mass="17882">MKNAKVTKFSASLNLDKYLVEAGSMPEKIESNTYFSRPSSRASKRKNIHKLSNIIIPPSYSNNIKNIQTLLDPEGTNSNDLRISRIIKRVDSQSSLTSIIERSELENNTFSRRSTLFRDSSSIDLIQENLNLSYSSSCQDTENDTAHNGKNSLKQHKK</sequence>
<reference evidence="3" key="1">
    <citation type="submission" date="2017-01" db="EMBL/GenBank/DDBJ databases">
        <authorList>
            <person name="Wang Y."/>
            <person name="White M."/>
            <person name="Kvist S."/>
            <person name="Moncalvo J.-M."/>
        </authorList>
    </citation>
    <scope>NUCLEOTIDE SEQUENCE [LARGE SCALE GENOMIC DNA]</scope>
    <source>
        <strain evidence="3">ID-206-W2</strain>
    </source>
</reference>
<evidence type="ECO:0000256" key="1">
    <source>
        <dbReference type="SAM" id="MobiDB-lite"/>
    </source>
</evidence>
<feature type="compositionally biased region" description="Polar residues" evidence="1">
    <location>
        <begin position="137"/>
        <end position="152"/>
    </location>
</feature>
<evidence type="ECO:0000313" key="3">
    <source>
        <dbReference type="Proteomes" id="UP000187429"/>
    </source>
</evidence>
<accession>A0A1R1Y6G7</accession>
<feature type="region of interest" description="Disordered" evidence="1">
    <location>
        <begin position="137"/>
        <end position="158"/>
    </location>
</feature>
<name>A0A1R1Y6G7_9FUNG</name>
<gene>
    <name evidence="2" type="ORF">AYI69_g5378</name>
</gene>